<gene>
    <name evidence="3" type="ORF">QBC33DRAFT_31397</name>
</gene>
<comment type="caution">
    <text evidence="3">The sequence shown here is derived from an EMBL/GenBank/DDBJ whole genome shotgun (WGS) entry which is preliminary data.</text>
</comment>
<evidence type="ECO:0000256" key="2">
    <source>
        <dbReference type="SAM" id="SignalP"/>
    </source>
</evidence>
<organism evidence="3 4">
    <name type="scientific">Phialemonium atrogriseum</name>
    <dbReference type="NCBI Taxonomy" id="1093897"/>
    <lineage>
        <taxon>Eukaryota</taxon>
        <taxon>Fungi</taxon>
        <taxon>Dikarya</taxon>
        <taxon>Ascomycota</taxon>
        <taxon>Pezizomycotina</taxon>
        <taxon>Sordariomycetes</taxon>
        <taxon>Sordariomycetidae</taxon>
        <taxon>Cephalothecales</taxon>
        <taxon>Cephalothecaceae</taxon>
        <taxon>Phialemonium</taxon>
    </lineage>
</organism>
<feature type="region of interest" description="Disordered" evidence="1">
    <location>
        <begin position="24"/>
        <end position="57"/>
    </location>
</feature>
<evidence type="ECO:0000256" key="1">
    <source>
        <dbReference type="SAM" id="MobiDB-lite"/>
    </source>
</evidence>
<protein>
    <submittedName>
        <fullName evidence="3">Uncharacterized protein</fullName>
    </submittedName>
</protein>
<reference evidence="3" key="1">
    <citation type="submission" date="2023-06" db="EMBL/GenBank/DDBJ databases">
        <title>Genome-scale phylogeny and comparative genomics of the fungal order Sordariales.</title>
        <authorList>
            <consortium name="Lawrence Berkeley National Laboratory"/>
            <person name="Hensen N."/>
            <person name="Bonometti L."/>
            <person name="Westerberg I."/>
            <person name="Brannstrom I.O."/>
            <person name="Guillou S."/>
            <person name="Cros-Aarteil S."/>
            <person name="Calhoun S."/>
            <person name="Haridas S."/>
            <person name="Kuo A."/>
            <person name="Mondo S."/>
            <person name="Pangilinan J."/>
            <person name="Riley R."/>
            <person name="Labutti K."/>
            <person name="Andreopoulos B."/>
            <person name="Lipzen A."/>
            <person name="Chen C."/>
            <person name="Yanf M."/>
            <person name="Daum C."/>
            <person name="Ng V."/>
            <person name="Clum A."/>
            <person name="Steindorff A."/>
            <person name="Ohm R."/>
            <person name="Martin F."/>
            <person name="Silar P."/>
            <person name="Natvig D."/>
            <person name="Lalanne C."/>
            <person name="Gautier V."/>
            <person name="Ament-Velasquez S.L."/>
            <person name="Kruys A."/>
            <person name="Hutchinson M.I."/>
            <person name="Powell A.J."/>
            <person name="Barry K."/>
            <person name="Miller A.N."/>
            <person name="Grigoriev I.V."/>
            <person name="Debuchy R."/>
            <person name="Gladieux P."/>
            <person name="Thoren M.H."/>
            <person name="Johannesson H."/>
        </authorList>
    </citation>
    <scope>NUCLEOTIDE SEQUENCE</scope>
    <source>
        <strain evidence="3">8032-3</strain>
    </source>
</reference>
<dbReference type="EMBL" id="MU838997">
    <property type="protein sequence ID" value="KAK1772844.1"/>
    <property type="molecule type" value="Genomic_DNA"/>
</dbReference>
<dbReference type="RefSeq" id="XP_060289057.1">
    <property type="nucleotide sequence ID" value="XM_060423525.1"/>
</dbReference>
<dbReference type="GeneID" id="85306712"/>
<proteinExistence type="predicted"/>
<evidence type="ECO:0000313" key="3">
    <source>
        <dbReference type="EMBL" id="KAK1772844.1"/>
    </source>
</evidence>
<accession>A0AAJ0FRW3</accession>
<feature type="chain" id="PRO_5042507923" evidence="2">
    <location>
        <begin position="17"/>
        <end position="217"/>
    </location>
</feature>
<evidence type="ECO:0000313" key="4">
    <source>
        <dbReference type="Proteomes" id="UP001244011"/>
    </source>
</evidence>
<name>A0AAJ0FRW3_9PEZI</name>
<feature type="signal peptide" evidence="2">
    <location>
        <begin position="1"/>
        <end position="16"/>
    </location>
</feature>
<keyword evidence="2" id="KW-0732">Signal</keyword>
<sequence length="217" mass="23974">MKLFFFLTLLFGLAVALELSEVEKRQDSPRTQRRASRPQKTSEISPLTAANKPNGAPAEYEVGTAYVAHKRSTSELREVTPGLVDAGLRRRRESLRTLRLLQRQLAKQEFYECQNSSPAPKDADCQAIVSQVQSTKQTLVVQTNACLTFSYQTCLGYFCSLCDTLATTTDFIGSQLDSVEFLCVSDGKAGTIVGQDSPQWDVGFVRAGNDIPTYDVC</sequence>
<keyword evidence="4" id="KW-1185">Reference proteome</keyword>
<dbReference type="Proteomes" id="UP001244011">
    <property type="component" value="Unassembled WGS sequence"/>
</dbReference>
<dbReference type="AlphaFoldDB" id="A0AAJ0FRW3"/>